<evidence type="ECO:0000313" key="2">
    <source>
        <dbReference type="WBParaSite" id="PDA_v2.g4330.t1"/>
    </source>
</evidence>
<protein>
    <submittedName>
        <fullName evidence="2">Uncharacterized protein</fullName>
    </submittedName>
</protein>
<organism evidence="1 2">
    <name type="scientific">Panagrolaimus davidi</name>
    <dbReference type="NCBI Taxonomy" id="227884"/>
    <lineage>
        <taxon>Eukaryota</taxon>
        <taxon>Metazoa</taxon>
        <taxon>Ecdysozoa</taxon>
        <taxon>Nematoda</taxon>
        <taxon>Chromadorea</taxon>
        <taxon>Rhabditida</taxon>
        <taxon>Tylenchina</taxon>
        <taxon>Panagrolaimomorpha</taxon>
        <taxon>Panagrolaimoidea</taxon>
        <taxon>Panagrolaimidae</taxon>
        <taxon>Panagrolaimus</taxon>
    </lineage>
</organism>
<name>A0A914QRW4_9BILA</name>
<dbReference type="Proteomes" id="UP000887578">
    <property type="component" value="Unplaced"/>
</dbReference>
<dbReference type="WBParaSite" id="PDA_v2.g4330.t1">
    <property type="protein sequence ID" value="PDA_v2.g4330.t1"/>
    <property type="gene ID" value="PDA_v2.g4330"/>
</dbReference>
<sequence length="145" mass="16438">MAFHGDLSGITSKNKPNATYQSMIDGELLYEYAIHRYNRNKTRATFRCAGCRAVYLESKTVIFDESSCFLRLSRKTSFVAGIVFVKEKDTVAYERLFQKLKDLVGDDIGPKEFGFDHELAAINAAKAILAHPPELNPRTIYGFIY</sequence>
<accession>A0A914QRW4</accession>
<evidence type="ECO:0000313" key="1">
    <source>
        <dbReference type="Proteomes" id="UP000887578"/>
    </source>
</evidence>
<proteinExistence type="predicted"/>
<dbReference type="AlphaFoldDB" id="A0A914QRW4"/>
<keyword evidence="1" id="KW-1185">Reference proteome</keyword>
<reference evidence="2" key="1">
    <citation type="submission" date="2022-11" db="UniProtKB">
        <authorList>
            <consortium name="WormBaseParasite"/>
        </authorList>
    </citation>
    <scope>IDENTIFICATION</scope>
</reference>